<keyword evidence="3" id="KW-1185">Reference proteome</keyword>
<feature type="transmembrane region" description="Helical" evidence="1">
    <location>
        <begin position="181"/>
        <end position="209"/>
    </location>
</feature>
<feature type="transmembrane region" description="Helical" evidence="1">
    <location>
        <begin position="313"/>
        <end position="333"/>
    </location>
</feature>
<feature type="transmembrane region" description="Helical" evidence="1">
    <location>
        <begin position="437"/>
        <end position="455"/>
    </location>
</feature>
<gene>
    <name evidence="2" type="ORF">R5W23_001122</name>
</gene>
<organism evidence="2 3">
    <name type="scientific">Gemmata algarum</name>
    <dbReference type="NCBI Taxonomy" id="2975278"/>
    <lineage>
        <taxon>Bacteria</taxon>
        <taxon>Pseudomonadati</taxon>
        <taxon>Planctomycetota</taxon>
        <taxon>Planctomycetia</taxon>
        <taxon>Gemmatales</taxon>
        <taxon>Gemmataceae</taxon>
        <taxon>Gemmata</taxon>
    </lineage>
</organism>
<feature type="transmembrane region" description="Helical" evidence="1">
    <location>
        <begin position="404"/>
        <end position="425"/>
    </location>
</feature>
<dbReference type="PANTHER" id="PTHR38454">
    <property type="entry name" value="INTEGRAL MEMBRANE PROTEIN-RELATED"/>
    <property type="match status" value="1"/>
</dbReference>
<name>A0ABU5F251_9BACT</name>
<keyword evidence="1" id="KW-1133">Transmembrane helix</keyword>
<dbReference type="EMBL" id="JAXBLV010000155">
    <property type="protein sequence ID" value="MDY3559934.1"/>
    <property type="molecule type" value="Genomic_DNA"/>
</dbReference>
<dbReference type="PANTHER" id="PTHR38454:SF1">
    <property type="entry name" value="INTEGRAL MEMBRANE PROTEIN"/>
    <property type="match status" value="1"/>
</dbReference>
<feature type="transmembrane region" description="Helical" evidence="1">
    <location>
        <begin position="735"/>
        <end position="755"/>
    </location>
</feature>
<comment type="caution">
    <text evidence="2">The sequence shown here is derived from an EMBL/GenBank/DDBJ whole genome shotgun (WGS) entry which is preliminary data.</text>
</comment>
<sequence length="758" mass="82595">MSSFFRFVRPYLVLALLWALYFHPLILHPTQTLYAPYSDLLAEHLPVKLFLNREWRASGELPLWNPYHFCGTPLVHDPQVGIFYPPNLVVLAVPEHAVGAAVSWGVALHVLAAGALALVYARTRGLNEPASLVAATGFMLSSKWMTHLLLAGHTIAAGLTWLPLLLLLIERAMDRRGTRGVVWAGVPLALLGLGTHPQWAFYATVFALAWTYRRDARGRWVGCWFGAAAVAAALMAVQLLPALEAAQWSARSDGVDASGALGIGLQTAVRLIGPALSYAPPQSWEMQGVFGAFWLVAAVAAPAVCGPRTRWQFGVFCALVLFALGGAALIDWLPGFNLFRVPTRMLLIATFPLAFLAGVTTQALTESRWALSARAAVSRGFRRVVLVLVAPTILGLWFNDGPVWWAFVAYWGAVVLALPLFIRTLQNTGTSGRMRTALWFVILLAELIAPIAVLPQTKPQEELYPSSPVLEHLKEQPQPVRVLDWDVHSEGTQTSLLGTGAPQAMVHAIGTPRGYNPLDVRHYREFLAFAVGDDRPVRGNSPYAQQVMPNFEVGEPHVFALLRVTHHVAPVGTPPPPGEWRVCARDPAPPAVVPLLPGTPPTLPPHTLRAFTPPKPRAWIVPRGERLEGATFAALKTCDFDRSVLITTRGPLPPMEGTKPGAARITHYGPNRVTTELDGSAGWLVLSDVWFPGWTCFVDGREVEVSRANHAFRAVPVPAGSAVAEFRFEPRTYRLGWWVSVVAAVLVLGVGVWSAGRG</sequence>
<keyword evidence="1" id="KW-0472">Membrane</keyword>
<reference evidence="3" key="1">
    <citation type="journal article" date="2023" name="Mar. Drugs">
        <title>Gemmata algarum, a Novel Planctomycete Isolated from an Algal Mat, Displays Antimicrobial Activity.</title>
        <authorList>
            <person name="Kumar G."/>
            <person name="Kallscheuer N."/>
            <person name="Kashif M."/>
            <person name="Ahamad S."/>
            <person name="Jagadeeshwari U."/>
            <person name="Pannikurungottu S."/>
            <person name="Haufschild T."/>
            <person name="Kabuu M."/>
            <person name="Sasikala C."/>
            <person name="Jogler C."/>
            <person name="Ramana C."/>
        </authorList>
    </citation>
    <scope>NUCLEOTIDE SEQUENCE [LARGE SCALE GENOMIC DNA]</scope>
    <source>
        <strain evidence="3">JC673</strain>
    </source>
</reference>
<evidence type="ECO:0000313" key="3">
    <source>
        <dbReference type="Proteomes" id="UP001272242"/>
    </source>
</evidence>
<feature type="transmembrane region" description="Helical" evidence="1">
    <location>
        <begin position="380"/>
        <end position="398"/>
    </location>
</feature>
<feature type="transmembrane region" description="Helical" evidence="1">
    <location>
        <begin position="148"/>
        <end position="169"/>
    </location>
</feature>
<keyword evidence="1" id="KW-0812">Transmembrane</keyword>
<evidence type="ECO:0000256" key="1">
    <source>
        <dbReference type="SAM" id="Phobius"/>
    </source>
</evidence>
<feature type="transmembrane region" description="Helical" evidence="1">
    <location>
        <begin position="221"/>
        <end position="243"/>
    </location>
</feature>
<feature type="transmembrane region" description="Helical" evidence="1">
    <location>
        <begin position="97"/>
        <end position="121"/>
    </location>
</feature>
<proteinExistence type="predicted"/>
<protein>
    <submittedName>
        <fullName evidence="2">YfhO family protein</fullName>
    </submittedName>
</protein>
<feature type="transmembrane region" description="Helical" evidence="1">
    <location>
        <begin position="345"/>
        <end position="364"/>
    </location>
</feature>
<dbReference type="RefSeq" id="WP_320686611.1">
    <property type="nucleotide sequence ID" value="NZ_JAXBLV010000155.1"/>
</dbReference>
<dbReference type="InterPro" id="IPR018580">
    <property type="entry name" value="Uncharacterised_YfhO"/>
</dbReference>
<dbReference type="Proteomes" id="UP001272242">
    <property type="component" value="Unassembled WGS sequence"/>
</dbReference>
<accession>A0ABU5F251</accession>
<evidence type="ECO:0000313" key="2">
    <source>
        <dbReference type="EMBL" id="MDY3559934.1"/>
    </source>
</evidence>
<feature type="transmembrane region" description="Helical" evidence="1">
    <location>
        <begin position="286"/>
        <end position="306"/>
    </location>
</feature>